<proteinExistence type="predicted"/>
<gene>
    <name evidence="1" type="ORF">RDB_LOCUS31719</name>
</gene>
<dbReference type="AlphaFoldDB" id="A0A8H3AX29"/>
<comment type="caution">
    <text evidence="1">The sequence shown here is derived from an EMBL/GenBank/DDBJ whole genome shotgun (WGS) entry which is preliminary data.</text>
</comment>
<evidence type="ECO:0000313" key="1">
    <source>
        <dbReference type="EMBL" id="CAE6442602.1"/>
    </source>
</evidence>
<name>A0A8H3AX29_9AGAM</name>
<dbReference type="EMBL" id="CAJMWZ010001794">
    <property type="protein sequence ID" value="CAE6442602.1"/>
    <property type="molecule type" value="Genomic_DNA"/>
</dbReference>
<accession>A0A8H3AX29</accession>
<evidence type="ECO:0000313" key="2">
    <source>
        <dbReference type="Proteomes" id="UP000663850"/>
    </source>
</evidence>
<organism evidence="1 2">
    <name type="scientific">Rhizoctonia solani</name>
    <dbReference type="NCBI Taxonomy" id="456999"/>
    <lineage>
        <taxon>Eukaryota</taxon>
        <taxon>Fungi</taxon>
        <taxon>Dikarya</taxon>
        <taxon>Basidiomycota</taxon>
        <taxon>Agaricomycotina</taxon>
        <taxon>Agaricomycetes</taxon>
        <taxon>Cantharellales</taxon>
        <taxon>Ceratobasidiaceae</taxon>
        <taxon>Rhizoctonia</taxon>
    </lineage>
</organism>
<protein>
    <submittedName>
        <fullName evidence="1">Uncharacterized protein</fullName>
    </submittedName>
</protein>
<reference evidence="1" key="1">
    <citation type="submission" date="2021-01" db="EMBL/GenBank/DDBJ databases">
        <authorList>
            <person name="Kaushik A."/>
        </authorList>
    </citation>
    <scope>NUCLEOTIDE SEQUENCE</scope>
    <source>
        <strain evidence="1">Type strain: AG8-Rh-89/</strain>
    </source>
</reference>
<sequence>MTTQIGDKLRGEKERRLRLGIKGPWPDYRQPSFPTTTAGFTYHFILLGFACEDAGPIYRRKDLDDPNAGPWDSQQYYPPSFAGFPTLNLHVHPYAAILNVFPKLEKHLKTRELPPPADSSYEEIKFIYDTLTNPFEDSKPNTLPGSNATIMNGARGGLDMASHDSLSGLPPHPDVLLKGVAEWIACVEHARGQNLNALVGLEDDSSFETAQYTTEPTRAPPALDWHEWKSKFAPWWYKCAKYHAYTGYTEHRAP</sequence>
<dbReference type="Proteomes" id="UP000663850">
    <property type="component" value="Unassembled WGS sequence"/>
</dbReference>
<dbReference type="OrthoDB" id="5348404at2759"/>